<feature type="region of interest" description="Disordered" evidence="3">
    <location>
        <begin position="1"/>
        <end position="74"/>
    </location>
</feature>
<evidence type="ECO:0000256" key="3">
    <source>
        <dbReference type="SAM" id="MobiDB-lite"/>
    </source>
</evidence>
<evidence type="ECO:0000313" key="4">
    <source>
        <dbReference type="EMBL" id="OJJ42957.1"/>
    </source>
</evidence>
<reference evidence="5" key="1">
    <citation type="journal article" date="2017" name="Genome Biol.">
        <title>Comparative genomics reveals high biological diversity and specific adaptations in the industrially and medically important fungal genus Aspergillus.</title>
        <authorList>
            <person name="de Vries R.P."/>
            <person name="Riley R."/>
            <person name="Wiebenga A."/>
            <person name="Aguilar-Osorio G."/>
            <person name="Amillis S."/>
            <person name="Uchima C.A."/>
            <person name="Anderluh G."/>
            <person name="Asadollahi M."/>
            <person name="Askin M."/>
            <person name="Barry K."/>
            <person name="Battaglia E."/>
            <person name="Bayram O."/>
            <person name="Benocci T."/>
            <person name="Braus-Stromeyer S.A."/>
            <person name="Caldana C."/>
            <person name="Canovas D."/>
            <person name="Cerqueira G.C."/>
            <person name="Chen F."/>
            <person name="Chen W."/>
            <person name="Choi C."/>
            <person name="Clum A."/>
            <person name="Dos Santos R.A."/>
            <person name="Damasio A.R."/>
            <person name="Diallinas G."/>
            <person name="Emri T."/>
            <person name="Fekete E."/>
            <person name="Flipphi M."/>
            <person name="Freyberg S."/>
            <person name="Gallo A."/>
            <person name="Gournas C."/>
            <person name="Habgood R."/>
            <person name="Hainaut M."/>
            <person name="Harispe M.L."/>
            <person name="Henrissat B."/>
            <person name="Hilden K.S."/>
            <person name="Hope R."/>
            <person name="Hossain A."/>
            <person name="Karabika E."/>
            <person name="Karaffa L."/>
            <person name="Karanyi Z."/>
            <person name="Krasevec N."/>
            <person name="Kuo A."/>
            <person name="Kusch H."/>
            <person name="LaButti K."/>
            <person name="Lagendijk E.L."/>
            <person name="Lapidus A."/>
            <person name="Levasseur A."/>
            <person name="Lindquist E."/>
            <person name="Lipzen A."/>
            <person name="Logrieco A.F."/>
            <person name="MacCabe A."/>
            <person name="Maekelae M.R."/>
            <person name="Malavazi I."/>
            <person name="Melin P."/>
            <person name="Meyer V."/>
            <person name="Mielnichuk N."/>
            <person name="Miskei M."/>
            <person name="Molnar A.P."/>
            <person name="Mule G."/>
            <person name="Ngan C.Y."/>
            <person name="Orejas M."/>
            <person name="Orosz E."/>
            <person name="Ouedraogo J.P."/>
            <person name="Overkamp K.M."/>
            <person name="Park H.-S."/>
            <person name="Perrone G."/>
            <person name="Piumi F."/>
            <person name="Punt P.J."/>
            <person name="Ram A.F."/>
            <person name="Ramon A."/>
            <person name="Rauscher S."/>
            <person name="Record E."/>
            <person name="Riano-Pachon D.M."/>
            <person name="Robert V."/>
            <person name="Roehrig J."/>
            <person name="Ruller R."/>
            <person name="Salamov A."/>
            <person name="Salih N.S."/>
            <person name="Samson R.A."/>
            <person name="Sandor E."/>
            <person name="Sanguinetti M."/>
            <person name="Schuetze T."/>
            <person name="Sepcic K."/>
            <person name="Shelest E."/>
            <person name="Sherlock G."/>
            <person name="Sophianopoulou V."/>
            <person name="Squina F.M."/>
            <person name="Sun H."/>
            <person name="Susca A."/>
            <person name="Todd R.B."/>
            <person name="Tsang A."/>
            <person name="Unkles S.E."/>
            <person name="van de Wiele N."/>
            <person name="van Rossen-Uffink D."/>
            <person name="Oliveira J.V."/>
            <person name="Vesth T.C."/>
            <person name="Visser J."/>
            <person name="Yu J.-H."/>
            <person name="Zhou M."/>
            <person name="Andersen M.R."/>
            <person name="Archer D.B."/>
            <person name="Baker S.E."/>
            <person name="Benoit I."/>
            <person name="Brakhage A.A."/>
            <person name="Braus G.H."/>
            <person name="Fischer R."/>
            <person name="Frisvad J.C."/>
            <person name="Goldman G.H."/>
            <person name="Houbraken J."/>
            <person name="Oakley B."/>
            <person name="Pocsi I."/>
            <person name="Scazzocchio C."/>
            <person name="Seiboth B."/>
            <person name="vanKuyk P.A."/>
            <person name="Wortman J."/>
            <person name="Dyer P.S."/>
            <person name="Grigoriev I.V."/>
        </authorList>
    </citation>
    <scope>NUCLEOTIDE SEQUENCE [LARGE SCALE GENOMIC DNA]</scope>
    <source>
        <strain evidence="5">CBS 506.65</strain>
    </source>
</reference>
<dbReference type="GO" id="GO:0045944">
    <property type="term" value="P:positive regulation of transcription by RNA polymerase II"/>
    <property type="evidence" value="ECO:0007669"/>
    <property type="project" value="TreeGrafter"/>
</dbReference>
<sequence>MWTEPLDPSTRVFRSQRPRKRPRTSCSSSGSALSEESPSSPILSSQGYKSVDSNEIPGSPDESSFQTDERIETEDRGVLNLKTYRDARRALVPGSEPSRHISHLTTLETHYLQYHTETASRLIANLENDGNPLRALLVPRAMSSPLLLRALCALSAIHLSNRAQEAQRAQAAAVKYYVQTLGGIRAVLTDSPTKIFSEDIVLAVALVCKYEIVRGSVKQWTMHFNALQKLIINRGGFATLNRDVADFLAGFIKYAENMARITIPTHQIVGSADDLKVTKLDIYMGYTEEIIEICAEIAKLHSLHDHSELLSKVIKVDTALRHWTYMSRPYIIPGGCTGERISRLRMVADCFRDAAYLYLHATLKRQADRAPFSAVVSVSAQEALQRLLSRVRQTRLDANCEYSALTFPLFIAGSESETRSDRDLVGQSLDNLRDHFGIGNVTRAKQLLGILWETGTKNWLDMLEELQWELNLA</sequence>
<evidence type="ECO:0000256" key="2">
    <source>
        <dbReference type="ARBA" id="ARBA00023242"/>
    </source>
</evidence>
<keyword evidence="5" id="KW-1185">Reference proteome</keyword>
<evidence type="ECO:0000256" key="1">
    <source>
        <dbReference type="ARBA" id="ARBA00004123"/>
    </source>
</evidence>
<dbReference type="GO" id="GO:0005634">
    <property type="term" value="C:nucleus"/>
    <property type="evidence" value="ECO:0007669"/>
    <property type="project" value="UniProtKB-SubCell"/>
</dbReference>
<comment type="subcellular location">
    <subcellularLocation>
        <location evidence="1">Nucleus</location>
    </subcellularLocation>
</comment>
<dbReference type="InterPro" id="IPR021858">
    <property type="entry name" value="Fun_TF"/>
</dbReference>
<accession>A0A1L9S717</accession>
<dbReference type="PANTHER" id="PTHR37534">
    <property type="entry name" value="TRANSCRIPTIONAL ACTIVATOR PROTEIN UGA3"/>
    <property type="match status" value="1"/>
</dbReference>
<name>A0A1L9S717_9EURO</name>
<dbReference type="Pfam" id="PF11951">
    <property type="entry name" value="Fungal_trans_2"/>
    <property type="match status" value="1"/>
</dbReference>
<evidence type="ECO:0008006" key="6">
    <source>
        <dbReference type="Google" id="ProtNLM"/>
    </source>
</evidence>
<evidence type="ECO:0000313" key="5">
    <source>
        <dbReference type="Proteomes" id="UP000184188"/>
    </source>
</evidence>
<keyword evidence="2" id="KW-0539">Nucleus</keyword>
<dbReference type="GeneID" id="34611654"/>
<dbReference type="GO" id="GO:0003700">
    <property type="term" value="F:DNA-binding transcription factor activity"/>
    <property type="evidence" value="ECO:0007669"/>
    <property type="project" value="TreeGrafter"/>
</dbReference>
<dbReference type="OrthoDB" id="3509362at2759"/>
<dbReference type="VEuPathDB" id="FungiDB:ASPZODRAFT_146525"/>
<feature type="compositionally biased region" description="Low complexity" evidence="3">
    <location>
        <begin position="25"/>
        <end position="45"/>
    </location>
</feature>
<proteinExistence type="predicted"/>
<dbReference type="Proteomes" id="UP000184188">
    <property type="component" value="Unassembled WGS sequence"/>
</dbReference>
<protein>
    <recommendedName>
        <fullName evidence="6">C6 transcription factor</fullName>
    </recommendedName>
</protein>
<dbReference type="PANTHER" id="PTHR37534:SF16">
    <property type="entry name" value="ZN(II)2CYS6 TRANSCRIPTION FACTOR (EUROFUNG)-RELATED"/>
    <property type="match status" value="1"/>
</dbReference>
<dbReference type="RefSeq" id="XP_022577467.1">
    <property type="nucleotide sequence ID" value="XM_022725189.1"/>
</dbReference>
<gene>
    <name evidence="4" type="ORF">ASPZODRAFT_146525</name>
</gene>
<dbReference type="GO" id="GO:0000976">
    <property type="term" value="F:transcription cis-regulatory region binding"/>
    <property type="evidence" value="ECO:0007669"/>
    <property type="project" value="TreeGrafter"/>
</dbReference>
<organism evidence="4 5">
    <name type="scientific">Penicilliopsis zonata CBS 506.65</name>
    <dbReference type="NCBI Taxonomy" id="1073090"/>
    <lineage>
        <taxon>Eukaryota</taxon>
        <taxon>Fungi</taxon>
        <taxon>Dikarya</taxon>
        <taxon>Ascomycota</taxon>
        <taxon>Pezizomycotina</taxon>
        <taxon>Eurotiomycetes</taxon>
        <taxon>Eurotiomycetidae</taxon>
        <taxon>Eurotiales</taxon>
        <taxon>Aspergillaceae</taxon>
        <taxon>Penicilliopsis</taxon>
    </lineage>
</organism>
<feature type="compositionally biased region" description="Basic residues" evidence="3">
    <location>
        <begin position="14"/>
        <end position="23"/>
    </location>
</feature>
<dbReference type="AlphaFoldDB" id="A0A1L9S717"/>
<dbReference type="EMBL" id="KV878355">
    <property type="protein sequence ID" value="OJJ42957.1"/>
    <property type="molecule type" value="Genomic_DNA"/>
</dbReference>